<feature type="region of interest" description="Disordered" evidence="1">
    <location>
        <begin position="388"/>
        <end position="429"/>
    </location>
</feature>
<dbReference type="PANTHER" id="PTHR37542:SF3">
    <property type="entry name" value="PRION-INHIBITION AND PROPAGATION HELO DOMAIN-CONTAINING PROTEIN"/>
    <property type="match status" value="1"/>
</dbReference>
<dbReference type="AlphaFoldDB" id="A0A0D2BGG9"/>
<proteinExistence type="predicted"/>
<dbReference type="HOGENOM" id="CLU_017444_2_0_1"/>
<gene>
    <name evidence="2" type="ORF">PV08_02360</name>
</gene>
<dbReference type="OrthoDB" id="1911848at2759"/>
<dbReference type="InterPro" id="IPR011009">
    <property type="entry name" value="Kinase-like_dom_sf"/>
</dbReference>
<evidence type="ECO:0000313" key="2">
    <source>
        <dbReference type="EMBL" id="KIW18073.1"/>
    </source>
</evidence>
<dbReference type="Proteomes" id="UP000053328">
    <property type="component" value="Unassembled WGS sequence"/>
</dbReference>
<evidence type="ECO:0000256" key="1">
    <source>
        <dbReference type="SAM" id="MobiDB-lite"/>
    </source>
</evidence>
<keyword evidence="3" id="KW-1185">Reference proteome</keyword>
<protein>
    <recommendedName>
        <fullName evidence="4">Protein kinase domain-containing protein</fullName>
    </recommendedName>
</protein>
<dbReference type="Gene3D" id="1.10.510.10">
    <property type="entry name" value="Transferase(Phosphotransferase) domain 1"/>
    <property type="match status" value="1"/>
</dbReference>
<dbReference type="RefSeq" id="XP_016238289.1">
    <property type="nucleotide sequence ID" value="XM_016376719.1"/>
</dbReference>
<dbReference type="PANTHER" id="PTHR37542">
    <property type="entry name" value="HELO DOMAIN-CONTAINING PROTEIN-RELATED"/>
    <property type="match status" value="1"/>
</dbReference>
<accession>A0A0D2BGG9</accession>
<reference evidence="2 3" key="1">
    <citation type="submission" date="2015-01" db="EMBL/GenBank/DDBJ databases">
        <title>The Genome Sequence of Exophiala spinifera CBS89968.</title>
        <authorList>
            <consortium name="The Broad Institute Genomics Platform"/>
            <person name="Cuomo C."/>
            <person name="de Hoog S."/>
            <person name="Gorbushina A."/>
            <person name="Stielow B."/>
            <person name="Teixiera M."/>
            <person name="Abouelleil A."/>
            <person name="Chapman S.B."/>
            <person name="Priest M."/>
            <person name="Young S.K."/>
            <person name="Wortman J."/>
            <person name="Nusbaum C."/>
            <person name="Birren B."/>
        </authorList>
    </citation>
    <scope>NUCLEOTIDE SEQUENCE [LARGE SCALE GENOMIC DNA]</scope>
    <source>
        <strain evidence="2 3">CBS 89968</strain>
    </source>
</reference>
<dbReference type="EMBL" id="KN847493">
    <property type="protein sequence ID" value="KIW18073.1"/>
    <property type="molecule type" value="Genomic_DNA"/>
</dbReference>
<name>A0A0D2BGG9_9EURO</name>
<organism evidence="2 3">
    <name type="scientific">Exophiala spinifera</name>
    <dbReference type="NCBI Taxonomy" id="91928"/>
    <lineage>
        <taxon>Eukaryota</taxon>
        <taxon>Fungi</taxon>
        <taxon>Dikarya</taxon>
        <taxon>Ascomycota</taxon>
        <taxon>Pezizomycotina</taxon>
        <taxon>Eurotiomycetes</taxon>
        <taxon>Chaetothyriomycetidae</taxon>
        <taxon>Chaetothyriales</taxon>
        <taxon>Herpotrichiellaceae</taxon>
        <taxon>Exophiala</taxon>
    </lineage>
</organism>
<evidence type="ECO:0000313" key="3">
    <source>
        <dbReference type="Proteomes" id="UP000053328"/>
    </source>
</evidence>
<feature type="compositionally biased region" description="Basic and acidic residues" evidence="1">
    <location>
        <begin position="398"/>
        <end position="423"/>
    </location>
</feature>
<dbReference type="GeneID" id="27329443"/>
<dbReference type="VEuPathDB" id="FungiDB:PV08_02360"/>
<evidence type="ECO:0008006" key="4">
    <source>
        <dbReference type="Google" id="ProtNLM"/>
    </source>
</evidence>
<dbReference type="SUPFAM" id="SSF56112">
    <property type="entry name" value="Protein kinase-like (PK-like)"/>
    <property type="match status" value="1"/>
</dbReference>
<sequence length="616" mass="67989">MDIAGLIFGVIGVVKPLAETAVSLCEVSQSVSHFGSDLNALRVRVAVAQRQTSTFEAILLKEKRFNWLSGSLFQELSPSQQQEFYDLFQGLKQSLILFVEQAKACGIGIAPRPVVKRLAGADVQIIDGTERAGVYQKSASVGQKLSWSVKDKKAMTGLVEDIEHWTSLLRLTIQDLLSSFPGFRELSRLDDLGRSLDEQASDLKLALAVRRIFVTKPADLAEPAVLITNSDIAVVSTCGGGGSSTLGVFTPDQSDIYIETKLFATQVGAAEDQRRLAKVKQLATLLKHATEPHLRVLNARGYSYDPLGQCASIIYTIPGTLAPRPVSLHQLYAMKLREARPPLETRFQLAVALVEVLFSLHSLGWVHKSFSSLNILFFPRKSQSQSQSASWRPTVVGDRTRSHSHGHDGHGHDHGRNPRRGDQDQGTENTSIRQLLRHAEMKLVGFELARPEAEQSSLSPNAGDGDRLAYFYRHPTRWRAPTESFTALHDLYSLGAVLLEIGLWQRLDHLLLGQGDRHRTGRTRTDHDPGQVKEVLLQHATRRLPYTMGSKYAAVVCAFLKGRFEEGLDDSSDTDTPTGADGPFSDSATWWAVADPSHVSNRVLVLKELHKASNCL</sequence>